<feature type="domain" description="CN hydrolase" evidence="2">
    <location>
        <begin position="1"/>
        <end position="256"/>
    </location>
</feature>
<comment type="caution">
    <text evidence="3">The sequence shown here is derived from an EMBL/GenBank/DDBJ whole genome shotgun (WGS) entry which is preliminary data.</text>
</comment>
<dbReference type="PANTHER" id="PTHR43674:SF16">
    <property type="entry name" value="CARBON-NITROGEN FAMILY, PUTATIVE (AFU_ORTHOLOGUE AFUA_5G02350)-RELATED"/>
    <property type="match status" value="1"/>
</dbReference>
<gene>
    <name evidence="3" type="ORF">BHW43_04995</name>
</gene>
<evidence type="ECO:0000256" key="1">
    <source>
        <dbReference type="ARBA" id="ARBA00022801"/>
    </source>
</evidence>
<proteinExistence type="predicted"/>
<dbReference type="Proteomes" id="UP000186777">
    <property type="component" value="Unassembled WGS sequence"/>
</dbReference>
<organism evidence="3 4">
    <name type="scientific">Phascolarctobacterium succinatutens</name>
    <dbReference type="NCBI Taxonomy" id="626940"/>
    <lineage>
        <taxon>Bacteria</taxon>
        <taxon>Bacillati</taxon>
        <taxon>Bacillota</taxon>
        <taxon>Negativicutes</taxon>
        <taxon>Acidaminococcales</taxon>
        <taxon>Acidaminococcaceae</taxon>
        <taxon>Phascolarctobacterium</taxon>
    </lineage>
</organism>
<dbReference type="AlphaFoldDB" id="A0A1Q6R5U4"/>
<dbReference type="InterPro" id="IPR050345">
    <property type="entry name" value="Aliph_Amidase/BUP"/>
</dbReference>
<protein>
    <recommendedName>
        <fullName evidence="2">CN hydrolase domain-containing protein</fullName>
    </recommendedName>
</protein>
<sequence>MKIALCHLELSCGPQERNLQLLEQAVRLAAEQGADWVLTPEAAVQGYYFYYVNKNAVVAPQPSPELEPLRKLCREYGINLFLGCGEYDAACDKSFNSCLVFGPDGELIGRHRKLFGECLGAEAWARKGDSFTVLPCSGLQTGVLVCADLWFPEFYEGTKAQGAEIIVDMAAWPPTQVCGNPLPAWINASKVTDVTVIVCNQTGSPQWMDMNVGQSVVIDSGELKLAYSGESAVLLFDYDADAKCVQSLAYDVHYIK</sequence>
<dbReference type="CDD" id="cd07197">
    <property type="entry name" value="nitrilase"/>
    <property type="match status" value="1"/>
</dbReference>
<dbReference type="RefSeq" id="WP_303679738.1">
    <property type="nucleotide sequence ID" value="NZ_MNTG01000027.1"/>
</dbReference>
<reference evidence="3 4" key="1">
    <citation type="journal article" date="2016" name="Nat. Biotechnol.">
        <title>Measurement of bacterial replication rates in microbial communities.</title>
        <authorList>
            <person name="Brown C.T."/>
            <person name="Olm M.R."/>
            <person name="Thomas B.C."/>
            <person name="Banfield J.F."/>
        </authorList>
    </citation>
    <scope>NUCLEOTIDE SEQUENCE [LARGE SCALE GENOMIC DNA]</scope>
    <source>
        <strain evidence="3">46_33</strain>
    </source>
</reference>
<dbReference type="Pfam" id="PF00795">
    <property type="entry name" value="CN_hydrolase"/>
    <property type="match status" value="1"/>
</dbReference>
<accession>A0A1Q6R5U4</accession>
<dbReference type="EMBL" id="MNTG01000027">
    <property type="protein sequence ID" value="OLA37755.1"/>
    <property type="molecule type" value="Genomic_DNA"/>
</dbReference>
<evidence type="ECO:0000313" key="3">
    <source>
        <dbReference type="EMBL" id="OLA37755.1"/>
    </source>
</evidence>
<dbReference type="PROSITE" id="PS50263">
    <property type="entry name" value="CN_HYDROLASE"/>
    <property type="match status" value="1"/>
</dbReference>
<name>A0A1Q6R5U4_9FIRM</name>
<dbReference type="Gene3D" id="3.60.110.10">
    <property type="entry name" value="Carbon-nitrogen hydrolase"/>
    <property type="match status" value="1"/>
</dbReference>
<dbReference type="InterPro" id="IPR036526">
    <property type="entry name" value="C-N_Hydrolase_sf"/>
</dbReference>
<evidence type="ECO:0000313" key="4">
    <source>
        <dbReference type="Proteomes" id="UP000186777"/>
    </source>
</evidence>
<evidence type="ECO:0000259" key="2">
    <source>
        <dbReference type="PROSITE" id="PS50263"/>
    </source>
</evidence>
<dbReference type="GO" id="GO:0016811">
    <property type="term" value="F:hydrolase activity, acting on carbon-nitrogen (but not peptide) bonds, in linear amides"/>
    <property type="evidence" value="ECO:0007669"/>
    <property type="project" value="TreeGrafter"/>
</dbReference>
<dbReference type="STRING" id="626940.BHW43_04995"/>
<dbReference type="InterPro" id="IPR003010">
    <property type="entry name" value="C-N_Hydrolase"/>
</dbReference>
<keyword evidence="1" id="KW-0378">Hydrolase</keyword>
<dbReference type="SUPFAM" id="SSF56317">
    <property type="entry name" value="Carbon-nitrogen hydrolase"/>
    <property type="match status" value="1"/>
</dbReference>
<dbReference type="PANTHER" id="PTHR43674">
    <property type="entry name" value="NITRILASE C965.09-RELATED"/>
    <property type="match status" value="1"/>
</dbReference>